<dbReference type="GO" id="GO:0006508">
    <property type="term" value="P:proteolysis"/>
    <property type="evidence" value="ECO:0007669"/>
    <property type="project" value="UniProtKB-KW"/>
</dbReference>
<dbReference type="PROSITE" id="PS01276">
    <property type="entry name" value="PEPTIDASE_U32"/>
    <property type="match status" value="1"/>
</dbReference>
<comment type="similarity">
    <text evidence="3">Belongs to the peptidase U32 family.</text>
</comment>
<dbReference type="Proteomes" id="UP000654279">
    <property type="component" value="Unassembled WGS sequence"/>
</dbReference>
<dbReference type="Pfam" id="PF01136">
    <property type="entry name" value="Peptidase_U32"/>
    <property type="match status" value="1"/>
</dbReference>
<evidence type="ECO:0000313" key="5">
    <source>
        <dbReference type="EMBL" id="MBC8529111.1"/>
    </source>
</evidence>
<dbReference type="Gene3D" id="2.40.30.10">
    <property type="entry name" value="Translation factors"/>
    <property type="match status" value="1"/>
</dbReference>
<reference evidence="5" key="1">
    <citation type="submission" date="2020-08" db="EMBL/GenBank/DDBJ databases">
        <title>Genome public.</title>
        <authorList>
            <person name="Liu C."/>
            <person name="Sun Q."/>
        </authorList>
    </citation>
    <scope>NUCLEOTIDE SEQUENCE</scope>
    <source>
        <strain evidence="5">NSJ-44</strain>
    </source>
</reference>
<sequence>MKQVELLSPARSAEGLEAALRFGADAVYLGGPFLQLRAASAGFDREGLCAAVAHAHARGKKVYVTVNAFAGDEDILALGDYARFLADAGADAAIVSDLGALLAIKEAAPTLAVHISTQANCCNFRAARAYYDMGASRIVLARELSLEQIAALRGRTPPALELEAFVHGAMCMAYSGRCMISAYLNGRSANAGACTQPCRWQYALVEAKRPGEYFPVEEDGGGMAILSSQDMNCIALLARLREAGVTSFKIEGRMKSPYYVATVTNAYRMAIEGSADMDALHQELESVSHRPYATGFYLGPMQHFDAANGAYHQSSVFVGKVLAAQPGRILVEQRNAFRLGETLEALSPGYTGRAFAIKSLQKETGEPLEAALLPQGRYWLDCPFQLEQGDILRRRASE</sequence>
<keyword evidence="2" id="KW-0378">Hydrolase</keyword>
<dbReference type="PANTHER" id="PTHR30217:SF6">
    <property type="entry name" value="TRNA HYDROXYLATION PROTEIN P"/>
    <property type="match status" value="1"/>
</dbReference>
<dbReference type="GO" id="GO:0008233">
    <property type="term" value="F:peptidase activity"/>
    <property type="evidence" value="ECO:0007669"/>
    <property type="project" value="UniProtKB-KW"/>
</dbReference>
<keyword evidence="6" id="KW-1185">Reference proteome</keyword>
<dbReference type="SUPFAM" id="SSF51395">
    <property type="entry name" value="FMN-linked oxidoreductases"/>
    <property type="match status" value="1"/>
</dbReference>
<evidence type="ECO:0000256" key="2">
    <source>
        <dbReference type="ARBA" id="ARBA00022801"/>
    </source>
</evidence>
<keyword evidence="1" id="KW-0645">Protease</keyword>
<evidence type="ECO:0000313" key="6">
    <source>
        <dbReference type="Proteomes" id="UP000654279"/>
    </source>
</evidence>
<name>A0A926D0F4_9FIRM</name>
<accession>A0A926D0F4</accession>
<proteinExistence type="inferred from homology"/>
<dbReference type="EMBL" id="JACRSO010000002">
    <property type="protein sequence ID" value="MBC8529111.1"/>
    <property type="molecule type" value="Genomic_DNA"/>
</dbReference>
<comment type="caution">
    <text evidence="5">The sequence shown here is derived from an EMBL/GenBank/DDBJ whole genome shotgun (WGS) entry which is preliminary data.</text>
</comment>
<evidence type="ECO:0000256" key="1">
    <source>
        <dbReference type="ARBA" id="ARBA00022670"/>
    </source>
</evidence>
<organism evidence="5 6">
    <name type="scientific">Luoshenia tenuis</name>
    <dbReference type="NCBI Taxonomy" id="2763654"/>
    <lineage>
        <taxon>Bacteria</taxon>
        <taxon>Bacillati</taxon>
        <taxon>Bacillota</taxon>
        <taxon>Clostridia</taxon>
        <taxon>Christensenellales</taxon>
        <taxon>Christensenellaceae</taxon>
        <taxon>Luoshenia</taxon>
    </lineage>
</organism>
<dbReference type="Pfam" id="PF16325">
    <property type="entry name" value="Peptidase_U32_C"/>
    <property type="match status" value="1"/>
</dbReference>
<gene>
    <name evidence="5" type="ORF">H8699_06690</name>
</gene>
<feature type="domain" description="Peptidase family U32 C-terminal" evidence="4">
    <location>
        <begin position="314"/>
        <end position="393"/>
    </location>
</feature>
<dbReference type="PANTHER" id="PTHR30217">
    <property type="entry name" value="PEPTIDASE U32 FAMILY"/>
    <property type="match status" value="1"/>
</dbReference>
<dbReference type="InterPro" id="IPR051454">
    <property type="entry name" value="RNA/ubiquinone_mod_enzymes"/>
</dbReference>
<evidence type="ECO:0000256" key="3">
    <source>
        <dbReference type="ARBA" id="ARBA00038374"/>
    </source>
</evidence>
<dbReference type="InterPro" id="IPR032525">
    <property type="entry name" value="Peptidase_U32_C"/>
</dbReference>
<dbReference type="AlphaFoldDB" id="A0A926D0F4"/>
<evidence type="ECO:0000259" key="4">
    <source>
        <dbReference type="Pfam" id="PF16325"/>
    </source>
</evidence>
<protein>
    <submittedName>
        <fullName evidence="5">U32 family peptidase</fullName>
    </submittedName>
</protein>
<dbReference type="InterPro" id="IPR001539">
    <property type="entry name" value="Peptidase_U32"/>
</dbReference>